<dbReference type="InterPro" id="IPR055066">
    <property type="entry name" value="AASDHPPT_N"/>
</dbReference>
<evidence type="ECO:0000259" key="3">
    <source>
        <dbReference type="Pfam" id="PF01648"/>
    </source>
</evidence>
<evidence type="ECO:0000259" key="4">
    <source>
        <dbReference type="Pfam" id="PF22624"/>
    </source>
</evidence>
<dbReference type="RefSeq" id="WP_221212132.1">
    <property type="nucleotide sequence ID" value="NZ_JACIDF010000011.1"/>
</dbReference>
<comment type="caution">
    <text evidence="5">The sequence shown here is derived from an EMBL/GenBank/DDBJ whole genome shotgun (WGS) entry which is preliminary data.</text>
</comment>
<dbReference type="SUPFAM" id="SSF56214">
    <property type="entry name" value="4'-phosphopantetheinyl transferase"/>
    <property type="match status" value="2"/>
</dbReference>
<evidence type="ECO:0000313" key="6">
    <source>
        <dbReference type="Proteomes" id="UP001339962"/>
    </source>
</evidence>
<dbReference type="EMBL" id="JARTLI010000035">
    <property type="protein sequence ID" value="MED5052797.1"/>
    <property type="molecule type" value="Genomic_DNA"/>
</dbReference>
<keyword evidence="2 5" id="KW-0808">Transferase</keyword>
<evidence type="ECO:0000256" key="1">
    <source>
        <dbReference type="ARBA" id="ARBA00010990"/>
    </source>
</evidence>
<dbReference type="PANTHER" id="PTHR12215">
    <property type="entry name" value="PHOSPHOPANTETHEINE TRANSFERASE"/>
    <property type="match status" value="1"/>
</dbReference>
<organism evidence="5 6">
    <name type="scientific">Anoxybacteroides rupiense</name>
    <dbReference type="NCBI Taxonomy" id="311460"/>
    <lineage>
        <taxon>Bacteria</taxon>
        <taxon>Bacillati</taxon>
        <taxon>Bacillota</taxon>
        <taxon>Bacilli</taxon>
        <taxon>Bacillales</taxon>
        <taxon>Anoxybacillaceae</taxon>
        <taxon>Anoxybacteroides</taxon>
    </lineage>
</organism>
<proteinExistence type="inferred from homology"/>
<dbReference type="GO" id="GO:0016740">
    <property type="term" value="F:transferase activity"/>
    <property type="evidence" value="ECO:0007669"/>
    <property type="project" value="UniProtKB-KW"/>
</dbReference>
<accession>A0ABD5IWS7</accession>
<dbReference type="PANTHER" id="PTHR12215:SF10">
    <property type="entry name" value="L-AMINOADIPATE-SEMIALDEHYDE DEHYDROGENASE-PHOSPHOPANTETHEINYL TRANSFERASE"/>
    <property type="match status" value="1"/>
</dbReference>
<reference evidence="5 6" key="1">
    <citation type="submission" date="2023-03" db="EMBL/GenBank/DDBJ databases">
        <title>Bacillus Genome Sequencing.</title>
        <authorList>
            <person name="Dunlap C."/>
        </authorList>
    </citation>
    <scope>NUCLEOTIDE SEQUENCE [LARGE SCALE GENOMIC DNA]</scope>
    <source>
        <strain evidence="5 6">NRS-38</strain>
    </source>
</reference>
<feature type="domain" description="4'-phosphopantetheinyl transferase" evidence="3">
    <location>
        <begin position="124"/>
        <end position="214"/>
    </location>
</feature>
<evidence type="ECO:0000313" key="5">
    <source>
        <dbReference type="EMBL" id="MED5052797.1"/>
    </source>
</evidence>
<protein>
    <submittedName>
        <fullName evidence="5">4'-phosphopantetheinyl transferase superfamily protein</fullName>
    </submittedName>
</protein>
<dbReference type="AlphaFoldDB" id="A0ABD5IWS7"/>
<feature type="domain" description="4'-phosphopantetheinyl transferase N-terminal" evidence="4">
    <location>
        <begin position="35"/>
        <end position="118"/>
    </location>
</feature>
<dbReference type="InterPro" id="IPR050559">
    <property type="entry name" value="P-Pant_transferase_sf"/>
</dbReference>
<dbReference type="Proteomes" id="UP001339962">
    <property type="component" value="Unassembled WGS sequence"/>
</dbReference>
<gene>
    <name evidence="5" type="ORF">P9850_13375</name>
</gene>
<dbReference type="Pfam" id="PF01648">
    <property type="entry name" value="ACPS"/>
    <property type="match status" value="1"/>
</dbReference>
<name>A0ABD5IWS7_9BACL</name>
<sequence length="263" mass="30198">MVAVVEWEIANSVPHLTKHACQVWLANIRDLQSWHIRLLNAEEKERVQSFRKEQDRARFMIGCVLSRFVLAAQLNMAPHEVPIDRTCSACRKAHGRPQLPDRSLQWSISHSGERVLVAFTAGIPVGVDIEWMDDSHALDVRQMANEVLAEEEKYHVLQASPQEQKRAFYTYWTRKEAILKATGKGLQISPLHVIVSAPYQTPRLLYLKDDPDCLNRATMYPLEIDNGYVASLALLDEASQKIERYDSGRLLREGFGWKDEYNK</sequence>
<dbReference type="InterPro" id="IPR008278">
    <property type="entry name" value="4-PPantetheinyl_Trfase_dom"/>
</dbReference>
<dbReference type="Gene3D" id="3.90.470.20">
    <property type="entry name" value="4'-phosphopantetheinyl transferase domain"/>
    <property type="match status" value="2"/>
</dbReference>
<evidence type="ECO:0000256" key="2">
    <source>
        <dbReference type="ARBA" id="ARBA00022679"/>
    </source>
</evidence>
<dbReference type="InterPro" id="IPR037143">
    <property type="entry name" value="4-PPantetheinyl_Trfase_dom_sf"/>
</dbReference>
<comment type="similarity">
    <text evidence="1">Belongs to the P-Pant transferase superfamily. Gsp/Sfp/HetI/AcpT family.</text>
</comment>
<dbReference type="Pfam" id="PF22624">
    <property type="entry name" value="AASDHPPT_N"/>
    <property type="match status" value="1"/>
</dbReference>